<sequence>MTFSLAANVSATDADGGMVLLDEHTGRYWALNTTGATVLRVLLDGGTPEQAVEGLCRTHPSASARIPADVAALMRSLEDAEVVVS</sequence>
<dbReference type="EMBL" id="BAABHK010000002">
    <property type="protein sequence ID" value="GAA4623019.1"/>
    <property type="molecule type" value="Genomic_DNA"/>
</dbReference>
<dbReference type="InterPro" id="IPR008792">
    <property type="entry name" value="PQQD"/>
</dbReference>
<comment type="caution">
    <text evidence="1">The sequence shown here is derived from an EMBL/GenBank/DDBJ whole genome shotgun (WGS) entry which is preliminary data.</text>
</comment>
<gene>
    <name evidence="1" type="ORF">GCM10023196_017530</name>
</gene>
<dbReference type="Pfam" id="PF05402">
    <property type="entry name" value="PqqD"/>
    <property type="match status" value="1"/>
</dbReference>
<name>A0ABP8U5G1_9ACTN</name>
<dbReference type="RefSeq" id="WP_345430140.1">
    <property type="nucleotide sequence ID" value="NZ_BAABHK010000002.1"/>
</dbReference>
<evidence type="ECO:0000313" key="1">
    <source>
        <dbReference type="EMBL" id="GAA4623019.1"/>
    </source>
</evidence>
<dbReference type="Gene3D" id="1.10.10.1150">
    <property type="entry name" value="Coenzyme PQQ synthesis protein D (PqqD)"/>
    <property type="match status" value="1"/>
</dbReference>
<dbReference type="InterPro" id="IPR041881">
    <property type="entry name" value="PqqD_sf"/>
</dbReference>
<accession>A0ABP8U5G1</accession>
<evidence type="ECO:0008006" key="3">
    <source>
        <dbReference type="Google" id="ProtNLM"/>
    </source>
</evidence>
<protein>
    <recommendedName>
        <fullName evidence="3">Lasso peptide biosynthesis PqqD family chaperone</fullName>
    </recommendedName>
</protein>
<organism evidence="1 2">
    <name type="scientific">Actinoallomurus vinaceus</name>
    <dbReference type="NCBI Taxonomy" id="1080074"/>
    <lineage>
        <taxon>Bacteria</taxon>
        <taxon>Bacillati</taxon>
        <taxon>Actinomycetota</taxon>
        <taxon>Actinomycetes</taxon>
        <taxon>Streptosporangiales</taxon>
        <taxon>Thermomonosporaceae</taxon>
        <taxon>Actinoallomurus</taxon>
    </lineage>
</organism>
<keyword evidence="2" id="KW-1185">Reference proteome</keyword>
<dbReference type="Proteomes" id="UP001501442">
    <property type="component" value="Unassembled WGS sequence"/>
</dbReference>
<evidence type="ECO:0000313" key="2">
    <source>
        <dbReference type="Proteomes" id="UP001501442"/>
    </source>
</evidence>
<dbReference type="NCBIfam" id="NF033530">
    <property type="entry name" value="lasso_PqqD_Strm"/>
    <property type="match status" value="1"/>
</dbReference>
<reference evidence="2" key="1">
    <citation type="journal article" date="2019" name="Int. J. Syst. Evol. Microbiol.">
        <title>The Global Catalogue of Microorganisms (GCM) 10K type strain sequencing project: providing services to taxonomists for standard genome sequencing and annotation.</title>
        <authorList>
            <consortium name="The Broad Institute Genomics Platform"/>
            <consortium name="The Broad Institute Genome Sequencing Center for Infectious Disease"/>
            <person name="Wu L."/>
            <person name="Ma J."/>
        </authorList>
    </citation>
    <scope>NUCLEOTIDE SEQUENCE [LARGE SCALE GENOMIC DNA]</scope>
    <source>
        <strain evidence="2">JCM 17939</strain>
    </source>
</reference>
<proteinExistence type="predicted"/>